<dbReference type="Pfam" id="PF01368">
    <property type="entry name" value="DHH"/>
    <property type="match status" value="1"/>
</dbReference>
<gene>
    <name evidence="3" type="ORF">SAMN05421736_116117</name>
</gene>
<name>A0A1H3TZL6_9BACI</name>
<feature type="domain" description="DHHA1" evidence="2">
    <location>
        <begin position="227"/>
        <end position="310"/>
    </location>
</feature>
<keyword evidence="4" id="KW-1185">Reference proteome</keyword>
<dbReference type="InterPro" id="IPR001667">
    <property type="entry name" value="DDH_dom"/>
</dbReference>
<dbReference type="Gene3D" id="3.90.1640.10">
    <property type="entry name" value="inorganic pyrophosphatase (n-terminal core)"/>
    <property type="match status" value="1"/>
</dbReference>
<dbReference type="AlphaFoldDB" id="A0A1H3TZL6"/>
<evidence type="ECO:0000259" key="1">
    <source>
        <dbReference type="Pfam" id="PF01368"/>
    </source>
</evidence>
<feature type="domain" description="DDH" evidence="1">
    <location>
        <begin position="14"/>
        <end position="153"/>
    </location>
</feature>
<sequence length="312" mass="35071">MKKLIYEKIKAWDSIIIHRHVRPDPDAYGSQAGLKELINLHFPEKKVYLAGDHDPSLTFLATMDEIADNIFAQSLIIVCDTANIERIDDNRYEKGRFLIKIDHHPEVDPYGDLSWVDTEASSTSEMICELSAEFSEAEKNLSDEAARLLYGGIVGDTGRFRYPSTTQKTFFWAGQLVQYRFSISELYDKMYASSLAVIRLEGYVLSSVEVRPSGAGVVYLPKEKLEEFGVTSRDAASIVNAFSTLEGLKAWVFFVEEEDVIRVRLRSKGPEIHKLAGSYHGGGHPLASGAHVTSWEEADRLLAELDDICRTK</sequence>
<proteinExistence type="predicted"/>
<dbReference type="Pfam" id="PF02272">
    <property type="entry name" value="DHHA1"/>
    <property type="match status" value="1"/>
</dbReference>
<dbReference type="SUPFAM" id="SSF64182">
    <property type="entry name" value="DHH phosphoesterases"/>
    <property type="match status" value="1"/>
</dbReference>
<organism evidence="3 4">
    <name type="scientific">Evansella caseinilytica</name>
    <dbReference type="NCBI Taxonomy" id="1503961"/>
    <lineage>
        <taxon>Bacteria</taxon>
        <taxon>Bacillati</taxon>
        <taxon>Bacillota</taxon>
        <taxon>Bacilli</taxon>
        <taxon>Bacillales</taxon>
        <taxon>Bacillaceae</taxon>
        <taxon>Evansella</taxon>
    </lineage>
</organism>
<dbReference type="GO" id="GO:0003676">
    <property type="term" value="F:nucleic acid binding"/>
    <property type="evidence" value="ECO:0007669"/>
    <property type="project" value="InterPro"/>
</dbReference>
<dbReference type="PANTHER" id="PTHR47618">
    <property type="entry name" value="BIFUNCTIONAL OLIGORIBONUCLEASE AND PAP PHOSPHATASE NRNA"/>
    <property type="match status" value="1"/>
</dbReference>
<evidence type="ECO:0000313" key="4">
    <source>
        <dbReference type="Proteomes" id="UP000198935"/>
    </source>
</evidence>
<evidence type="ECO:0000259" key="2">
    <source>
        <dbReference type="Pfam" id="PF02272"/>
    </source>
</evidence>
<dbReference type="InterPro" id="IPR038763">
    <property type="entry name" value="DHH_sf"/>
</dbReference>
<dbReference type="InterPro" id="IPR051319">
    <property type="entry name" value="Oligoribo/pAp-PDE_c-di-AMP_PDE"/>
</dbReference>
<dbReference type="STRING" id="1503961.SAMN05421736_116117"/>
<evidence type="ECO:0000313" key="3">
    <source>
        <dbReference type="EMBL" id="SDZ54709.1"/>
    </source>
</evidence>
<protein>
    <submittedName>
        <fullName evidence="3">Phosphoesterase RecJ domain-containing protein</fullName>
    </submittedName>
</protein>
<dbReference type="PANTHER" id="PTHR47618:SF1">
    <property type="entry name" value="BIFUNCTIONAL OLIGORIBONUCLEASE AND PAP PHOSPHATASE NRNA"/>
    <property type="match status" value="1"/>
</dbReference>
<accession>A0A1H3TZL6</accession>
<dbReference type="Gene3D" id="3.10.310.30">
    <property type="match status" value="1"/>
</dbReference>
<reference evidence="4" key="1">
    <citation type="submission" date="2016-10" db="EMBL/GenBank/DDBJ databases">
        <authorList>
            <person name="Varghese N."/>
            <person name="Submissions S."/>
        </authorList>
    </citation>
    <scope>NUCLEOTIDE SEQUENCE [LARGE SCALE GENOMIC DNA]</scope>
    <source>
        <strain evidence="4">SP</strain>
    </source>
</reference>
<dbReference type="Proteomes" id="UP000198935">
    <property type="component" value="Unassembled WGS sequence"/>
</dbReference>
<dbReference type="EMBL" id="FNPI01000016">
    <property type="protein sequence ID" value="SDZ54709.1"/>
    <property type="molecule type" value="Genomic_DNA"/>
</dbReference>
<dbReference type="OrthoDB" id="9803668at2"/>
<dbReference type="InterPro" id="IPR003156">
    <property type="entry name" value="DHHA1_dom"/>
</dbReference>